<dbReference type="GO" id="GO:0016020">
    <property type="term" value="C:membrane"/>
    <property type="evidence" value="ECO:0007669"/>
    <property type="project" value="UniProtKB-SubCell"/>
</dbReference>
<reference evidence="14" key="1">
    <citation type="submission" date="2021-02" db="EMBL/GenBank/DDBJ databases">
        <authorList>
            <person name="Nowell W R."/>
        </authorList>
    </citation>
    <scope>NUCLEOTIDE SEQUENCE</scope>
</reference>
<dbReference type="PIRSF" id="PIRSF015921">
    <property type="entry name" value="FA_sphinglp_des"/>
    <property type="match status" value="1"/>
</dbReference>
<dbReference type="InterPro" id="IPR036400">
    <property type="entry name" value="Cyt_B5-like_heme/steroid_sf"/>
</dbReference>
<evidence type="ECO:0000256" key="11">
    <source>
        <dbReference type="ARBA" id="ARBA00023136"/>
    </source>
</evidence>
<dbReference type="GO" id="GO:0016717">
    <property type="term" value="F:oxidoreductase activity, acting on paired donors, with oxidation of a pair of donors resulting in the reduction of molecular oxygen to two molecules of water"/>
    <property type="evidence" value="ECO:0007669"/>
    <property type="project" value="TreeGrafter"/>
</dbReference>
<feature type="transmembrane region" description="Helical" evidence="12">
    <location>
        <begin position="165"/>
        <end position="180"/>
    </location>
</feature>
<evidence type="ECO:0000256" key="7">
    <source>
        <dbReference type="ARBA" id="ARBA00022989"/>
    </source>
</evidence>
<keyword evidence="8" id="KW-0560">Oxidoreductase</keyword>
<name>A0A813Q9Z6_9BILA</name>
<evidence type="ECO:0000256" key="8">
    <source>
        <dbReference type="ARBA" id="ARBA00023002"/>
    </source>
</evidence>
<dbReference type="PROSITE" id="PS50255">
    <property type="entry name" value="CYTOCHROME_B5_2"/>
    <property type="match status" value="1"/>
</dbReference>
<dbReference type="CDD" id="cd03506">
    <property type="entry name" value="Delta6-FADS-like"/>
    <property type="match status" value="1"/>
</dbReference>
<feature type="transmembrane region" description="Helical" evidence="12">
    <location>
        <begin position="287"/>
        <end position="311"/>
    </location>
</feature>
<sequence>MNISPIEKKKYTREQIAQRIIDYGDLLVIHDNKIYRLNSWIKHHPGGEMAILHMIGKDATDEINAYHSDDMLRNKLPLFYFGDVNNNECDEYESLIPPIQFYNNKNDLNNNRLLTSELLLSNNNKTMIQNPNEHKHIIQAYRQLYYKLRFLDLFQCNYYDYARECLRYLFLAFCALYFFINATKSWHYHISAVFLGAFWHQLTFTAHDAGHLAITHSYRIDSYIGIFIANIFGGISIGWWKYHHNIHHLVTNSPEHDPDIQHLPFFAVTTRFFQSIYSTYHKRILSYTWLASCIIQFQHLTYYLIMCFARFNLQIQSYIYLYKYTNAPYRYIEILSIVIYWFWFIFLLSLIPTYTQCFIYLFLCYMVTMPLHVQITLSHFGMSTEDYGPCESFPAKMLRTTMDIACPVWLDFFHGGLQYQAVHHLFPRMPRHKLRSASYFVQQFADEVGLTYHVYGFVHGNRKVLNVLKDVAIQVKLMRDVAITNNIFYHH</sequence>
<evidence type="ECO:0000256" key="4">
    <source>
        <dbReference type="ARBA" id="ARBA00022617"/>
    </source>
</evidence>
<evidence type="ECO:0000256" key="9">
    <source>
        <dbReference type="ARBA" id="ARBA00023004"/>
    </source>
</evidence>
<evidence type="ECO:0000313" key="15">
    <source>
        <dbReference type="Proteomes" id="UP000663870"/>
    </source>
</evidence>
<dbReference type="GO" id="GO:0006629">
    <property type="term" value="P:lipid metabolic process"/>
    <property type="evidence" value="ECO:0007669"/>
    <property type="project" value="UniProtKB-KW"/>
</dbReference>
<feature type="domain" description="Cytochrome b5 heme-binding" evidence="13">
    <location>
        <begin position="8"/>
        <end position="85"/>
    </location>
</feature>
<comment type="subcellular location">
    <subcellularLocation>
        <location evidence="1">Membrane</location>
        <topology evidence="1">Multi-pass membrane protein</topology>
    </subcellularLocation>
</comment>
<accession>A0A813Q9Z6</accession>
<dbReference type="PANTHER" id="PTHR19353">
    <property type="entry name" value="FATTY ACID DESATURASE 2"/>
    <property type="match status" value="1"/>
</dbReference>
<comment type="pathway">
    <text evidence="2">Lipid metabolism.</text>
</comment>
<evidence type="ECO:0000313" key="14">
    <source>
        <dbReference type="EMBL" id="CAF0764075.1"/>
    </source>
</evidence>
<evidence type="ECO:0000259" key="13">
    <source>
        <dbReference type="PROSITE" id="PS50255"/>
    </source>
</evidence>
<proteinExistence type="inferred from homology"/>
<evidence type="ECO:0000256" key="6">
    <source>
        <dbReference type="ARBA" id="ARBA00022723"/>
    </source>
</evidence>
<dbReference type="AlphaFoldDB" id="A0A813Q9Z6"/>
<evidence type="ECO:0000256" key="3">
    <source>
        <dbReference type="ARBA" id="ARBA00009295"/>
    </source>
</evidence>
<dbReference type="PANTHER" id="PTHR19353:SF30">
    <property type="entry name" value="DELTA 8-(E)-SPHINGOLIPID DESATURASE"/>
    <property type="match status" value="1"/>
</dbReference>
<keyword evidence="15" id="KW-1185">Reference proteome</keyword>
<keyword evidence="6" id="KW-0479">Metal-binding</keyword>
<protein>
    <recommendedName>
        <fullName evidence="13">Cytochrome b5 heme-binding domain-containing protein</fullName>
    </recommendedName>
</protein>
<dbReference type="InterPro" id="IPR012171">
    <property type="entry name" value="Fatty_acid_desaturase"/>
</dbReference>
<feature type="transmembrane region" description="Helical" evidence="12">
    <location>
        <begin position="358"/>
        <end position="377"/>
    </location>
</feature>
<comment type="caution">
    <text evidence="14">The sequence shown here is derived from an EMBL/GenBank/DDBJ whole genome shotgun (WGS) entry which is preliminary data.</text>
</comment>
<organism evidence="14 15">
    <name type="scientific">Rotaria sordida</name>
    <dbReference type="NCBI Taxonomy" id="392033"/>
    <lineage>
        <taxon>Eukaryota</taxon>
        <taxon>Metazoa</taxon>
        <taxon>Spiralia</taxon>
        <taxon>Gnathifera</taxon>
        <taxon>Rotifera</taxon>
        <taxon>Eurotatoria</taxon>
        <taxon>Bdelloidea</taxon>
        <taxon>Philodinida</taxon>
        <taxon>Philodinidae</taxon>
        <taxon>Rotaria</taxon>
    </lineage>
</organism>
<dbReference type="InterPro" id="IPR005804">
    <property type="entry name" value="FA_desaturase_dom"/>
</dbReference>
<evidence type="ECO:0000256" key="5">
    <source>
        <dbReference type="ARBA" id="ARBA00022692"/>
    </source>
</evidence>
<evidence type="ECO:0000256" key="1">
    <source>
        <dbReference type="ARBA" id="ARBA00004141"/>
    </source>
</evidence>
<dbReference type="SUPFAM" id="SSF55856">
    <property type="entry name" value="Cytochrome b5-like heme/steroid binding domain"/>
    <property type="match status" value="1"/>
</dbReference>
<dbReference type="GO" id="GO:0046872">
    <property type="term" value="F:metal ion binding"/>
    <property type="evidence" value="ECO:0007669"/>
    <property type="project" value="UniProtKB-KW"/>
</dbReference>
<keyword evidence="10" id="KW-0443">Lipid metabolism</keyword>
<dbReference type="Proteomes" id="UP000663870">
    <property type="component" value="Unassembled WGS sequence"/>
</dbReference>
<evidence type="ECO:0000256" key="10">
    <source>
        <dbReference type="ARBA" id="ARBA00023098"/>
    </source>
</evidence>
<keyword evidence="9" id="KW-0408">Iron</keyword>
<gene>
    <name evidence="14" type="ORF">JXQ802_LOCUS2358</name>
</gene>
<dbReference type="Pfam" id="PF00173">
    <property type="entry name" value="Cyt-b5"/>
    <property type="match status" value="1"/>
</dbReference>
<keyword evidence="5 12" id="KW-0812">Transmembrane</keyword>
<evidence type="ECO:0000256" key="2">
    <source>
        <dbReference type="ARBA" id="ARBA00005189"/>
    </source>
</evidence>
<feature type="transmembrane region" description="Helical" evidence="12">
    <location>
        <begin position="331"/>
        <end position="351"/>
    </location>
</feature>
<comment type="similarity">
    <text evidence="3">Belongs to the fatty acid desaturase type 1 family.</text>
</comment>
<dbReference type="EMBL" id="CAJNOL010000028">
    <property type="protein sequence ID" value="CAF0764075.1"/>
    <property type="molecule type" value="Genomic_DNA"/>
</dbReference>
<dbReference type="Pfam" id="PF00487">
    <property type="entry name" value="FA_desaturase"/>
    <property type="match status" value="1"/>
</dbReference>
<keyword evidence="11 12" id="KW-0472">Membrane</keyword>
<dbReference type="InterPro" id="IPR001199">
    <property type="entry name" value="Cyt_B5-like_heme/steroid-bd"/>
</dbReference>
<dbReference type="SMART" id="SM01117">
    <property type="entry name" value="Cyt-b5"/>
    <property type="match status" value="1"/>
</dbReference>
<dbReference type="Gene3D" id="3.10.120.10">
    <property type="entry name" value="Cytochrome b5-like heme/steroid binding domain"/>
    <property type="match status" value="1"/>
</dbReference>
<keyword evidence="4" id="KW-0349">Heme</keyword>
<feature type="transmembrane region" description="Helical" evidence="12">
    <location>
        <begin position="223"/>
        <end position="242"/>
    </location>
</feature>
<evidence type="ECO:0000256" key="12">
    <source>
        <dbReference type="SAM" id="Phobius"/>
    </source>
</evidence>
<keyword evidence="7 12" id="KW-1133">Transmembrane helix</keyword>